<evidence type="ECO:0000256" key="1">
    <source>
        <dbReference type="SAM" id="MobiDB-lite"/>
    </source>
</evidence>
<protein>
    <submittedName>
        <fullName evidence="3">Uncharacterized protein</fullName>
    </submittedName>
</protein>
<keyword evidence="2" id="KW-1133">Transmembrane helix</keyword>
<proteinExistence type="predicted"/>
<evidence type="ECO:0000313" key="4">
    <source>
        <dbReference type="Proteomes" id="UP000580654"/>
    </source>
</evidence>
<gene>
    <name evidence="3" type="ORF">FHS87_002686</name>
</gene>
<dbReference type="RefSeq" id="WP_184519019.1">
    <property type="nucleotide sequence ID" value="NZ_JACIJD010000011.1"/>
</dbReference>
<dbReference type="AlphaFoldDB" id="A0A840YKD4"/>
<dbReference type="EMBL" id="JACIJD010000011">
    <property type="protein sequence ID" value="MBB5694634.1"/>
    <property type="molecule type" value="Genomic_DNA"/>
</dbReference>
<feature type="transmembrane region" description="Helical" evidence="2">
    <location>
        <begin position="7"/>
        <end position="23"/>
    </location>
</feature>
<reference evidence="3 4" key="1">
    <citation type="submission" date="2020-08" db="EMBL/GenBank/DDBJ databases">
        <title>Genomic Encyclopedia of Type Strains, Phase IV (KMG-IV): sequencing the most valuable type-strain genomes for metagenomic binning, comparative biology and taxonomic classification.</title>
        <authorList>
            <person name="Goeker M."/>
        </authorList>
    </citation>
    <scope>NUCLEOTIDE SEQUENCE [LARGE SCALE GENOMIC DNA]</scope>
    <source>
        <strain evidence="3 4">DSM 25622</strain>
    </source>
</reference>
<keyword evidence="2" id="KW-0472">Membrane</keyword>
<accession>A0A840YKD4</accession>
<sequence length="105" mass="11204">MPYIFEAILFLLPFGLYAIWLRLNPGQAVGTHVLALAVLGLVLSIGGAILYGLSRGMDPSAVYVPPRATVEGITPGHSERTDRPGAWPPGPGLNPPFPHEGPPRR</sequence>
<name>A0A840YKD4_9PROT</name>
<comment type="caution">
    <text evidence="3">The sequence shown here is derived from an EMBL/GenBank/DDBJ whole genome shotgun (WGS) entry which is preliminary data.</text>
</comment>
<keyword evidence="4" id="KW-1185">Reference proteome</keyword>
<dbReference type="Proteomes" id="UP000580654">
    <property type="component" value="Unassembled WGS sequence"/>
</dbReference>
<feature type="transmembrane region" description="Helical" evidence="2">
    <location>
        <begin position="29"/>
        <end position="53"/>
    </location>
</feature>
<evidence type="ECO:0000256" key="2">
    <source>
        <dbReference type="SAM" id="Phobius"/>
    </source>
</evidence>
<keyword evidence="2" id="KW-0812">Transmembrane</keyword>
<organism evidence="3 4">
    <name type="scientific">Muricoccus pecuniae</name>
    <dbReference type="NCBI Taxonomy" id="693023"/>
    <lineage>
        <taxon>Bacteria</taxon>
        <taxon>Pseudomonadati</taxon>
        <taxon>Pseudomonadota</taxon>
        <taxon>Alphaproteobacteria</taxon>
        <taxon>Acetobacterales</taxon>
        <taxon>Roseomonadaceae</taxon>
        <taxon>Muricoccus</taxon>
    </lineage>
</organism>
<feature type="region of interest" description="Disordered" evidence="1">
    <location>
        <begin position="72"/>
        <end position="105"/>
    </location>
</feature>
<evidence type="ECO:0000313" key="3">
    <source>
        <dbReference type="EMBL" id="MBB5694634.1"/>
    </source>
</evidence>
<feature type="compositionally biased region" description="Pro residues" evidence="1">
    <location>
        <begin position="86"/>
        <end position="105"/>
    </location>
</feature>